<organism evidence="1 2">
    <name type="scientific">Streptosporangium sandarakinum</name>
    <dbReference type="NCBI Taxonomy" id="1260955"/>
    <lineage>
        <taxon>Bacteria</taxon>
        <taxon>Bacillati</taxon>
        <taxon>Actinomycetota</taxon>
        <taxon>Actinomycetes</taxon>
        <taxon>Streptosporangiales</taxon>
        <taxon>Streptosporangiaceae</taxon>
        <taxon>Streptosporangium</taxon>
    </lineage>
</organism>
<keyword evidence="2" id="KW-1185">Reference proteome</keyword>
<gene>
    <name evidence="1" type="ORF">HDA43_003533</name>
</gene>
<proteinExistence type="predicted"/>
<evidence type="ECO:0000313" key="2">
    <source>
        <dbReference type="Proteomes" id="UP000576393"/>
    </source>
</evidence>
<evidence type="ECO:0000313" key="1">
    <source>
        <dbReference type="EMBL" id="NYF41374.1"/>
    </source>
</evidence>
<reference evidence="1 2" key="1">
    <citation type="submission" date="2020-07" db="EMBL/GenBank/DDBJ databases">
        <title>Sequencing the genomes of 1000 actinobacteria strains.</title>
        <authorList>
            <person name="Klenk H.-P."/>
        </authorList>
    </citation>
    <scope>NUCLEOTIDE SEQUENCE [LARGE SCALE GENOMIC DNA]</scope>
    <source>
        <strain evidence="1 2">DSM 45763</strain>
    </source>
</reference>
<protein>
    <submittedName>
        <fullName evidence="1">Uncharacterized protein</fullName>
    </submittedName>
</protein>
<name>A0A852V2B7_9ACTN</name>
<dbReference type="EMBL" id="JACCCO010000001">
    <property type="protein sequence ID" value="NYF41374.1"/>
    <property type="molecule type" value="Genomic_DNA"/>
</dbReference>
<dbReference type="Proteomes" id="UP000576393">
    <property type="component" value="Unassembled WGS sequence"/>
</dbReference>
<sequence>MTPPLPLSPVSAVSPTRGMMLLLGTGTAALAALKIYAGVTAPEIPPERLREIARIFNRLADDIDGGDDSGRNGSGGKGSGEGIAGRADALAEAVWNNPRNGGEAVEAFQTLYQGVVRGYAPQLARDCRVVAAGCEAYAQLVETTRKNLADIEDLLLQILWLVMFQPMTTALYGFAAARIAALVKVAQGMKSAFALSAGRIMAMTFPKYAMTTLLYMILDGAAYGSVSLGITRSVQASHGLPTGSAGENATEYGRIAAANGAYALVYDGVKATALRGVAPTRATELIARLTGSGLGYTPAYNLMSDDGGEVLTTPEQWAAKLTGHGLRAAIFPPGWKFR</sequence>
<accession>A0A852V2B7</accession>
<dbReference type="RefSeq" id="WP_179822098.1">
    <property type="nucleotide sequence ID" value="NZ_JACCCO010000001.1"/>
</dbReference>
<comment type="caution">
    <text evidence="1">The sequence shown here is derived from an EMBL/GenBank/DDBJ whole genome shotgun (WGS) entry which is preliminary data.</text>
</comment>
<dbReference type="AlphaFoldDB" id="A0A852V2B7"/>